<dbReference type="SUPFAM" id="SSF54534">
    <property type="entry name" value="FKBP-like"/>
    <property type="match status" value="1"/>
</dbReference>
<dbReference type="FunFam" id="1.25.40.10:FF:000008">
    <property type="entry name" value="Peptidylprolyl isomerase"/>
    <property type="match status" value="1"/>
</dbReference>
<evidence type="ECO:0000256" key="3">
    <source>
        <dbReference type="ARBA" id="ARBA00022737"/>
    </source>
</evidence>
<feature type="coiled-coil region" evidence="9">
    <location>
        <begin position="1"/>
        <end position="28"/>
    </location>
</feature>
<organism evidence="12 13">
    <name type="scientific">Plutella xylostella</name>
    <name type="common">Diamondback moth</name>
    <name type="synonym">Plutella maculipennis</name>
    <dbReference type="NCBI Taxonomy" id="51655"/>
    <lineage>
        <taxon>Eukaryota</taxon>
        <taxon>Metazoa</taxon>
        <taxon>Ecdysozoa</taxon>
        <taxon>Arthropoda</taxon>
        <taxon>Hexapoda</taxon>
        <taxon>Insecta</taxon>
        <taxon>Pterygota</taxon>
        <taxon>Neoptera</taxon>
        <taxon>Endopterygota</taxon>
        <taxon>Lepidoptera</taxon>
        <taxon>Glossata</taxon>
        <taxon>Ditrysia</taxon>
        <taxon>Yponomeutoidea</taxon>
        <taxon>Plutellidae</taxon>
        <taxon>Plutella</taxon>
    </lineage>
</organism>
<feature type="domain" description="PPIase FKBP-type" evidence="11">
    <location>
        <begin position="225"/>
        <end position="313"/>
    </location>
</feature>
<dbReference type="Gene3D" id="3.10.50.40">
    <property type="match status" value="1"/>
</dbReference>
<keyword evidence="4 8" id="KW-0802">TPR repeat</keyword>
<feature type="compositionally biased region" description="Basic and acidic residues" evidence="10">
    <location>
        <begin position="518"/>
        <end position="531"/>
    </location>
</feature>
<dbReference type="InterPro" id="IPR046357">
    <property type="entry name" value="PPIase_dom_sf"/>
</dbReference>
<dbReference type="InterPro" id="IPR001179">
    <property type="entry name" value="PPIase_FKBP_dom"/>
</dbReference>
<dbReference type="Proteomes" id="UP000653454">
    <property type="component" value="Unassembled WGS sequence"/>
</dbReference>
<sequence length="547" mass="60234">MDARRKVVNKYEQEMSDYNQKLADNNQECEFNIAMLQSRLATLKSALDQRTLEYENQLLVLSSVGLVRVEMLPEKSSPAEATTASPEATTTTSEATNSIPLATTGLSGTTTILPRATTTSEAKNSIPLATTGLSGTTTILPRATTTSEATNSIPLATTGLSGITTRLSGTTTILPRATTILPRATTSLPTATPSSRVIQSESATADVFPTSNNKLHRIPTYAQAASRIVVELEGKLLSDGKVFDTRTLTFPLGEGGEVNIPDGLERALEKFLKGEKSRVTLKPKYAFKSEGNAALGVPSNSSVEYTVKLTNFERAKESWAMDGPEKLEQAKIYKEKGTNYFKQSKYLLAIKMYKKVVTLVDDIPADTSETEENKKLADEYLLSSHLNLSLVYLKVTPPHYFEARDHATKALDIDENNVKGLFRRGQALLGMGETEQAMKDFQQVLSAEPQNKAASNQLIICRSTIQKQKQKEKQLYANMFDKFAKHDVQAEKERAKAEVDVIGDAVGEWGAGEGEWTDQQRAREPTEFEKENPNILLLDKEGQFKNM</sequence>
<comment type="caution">
    <text evidence="12">The sequence shown here is derived from an EMBL/GenBank/DDBJ whole genome shotgun (WGS) entry which is preliminary data.</text>
</comment>
<name>A0A8S4F1W3_PLUXY</name>
<evidence type="ECO:0000313" key="13">
    <source>
        <dbReference type="Proteomes" id="UP000653454"/>
    </source>
</evidence>
<evidence type="ECO:0000256" key="6">
    <source>
        <dbReference type="ARBA" id="ARBA00023235"/>
    </source>
</evidence>
<feature type="compositionally biased region" description="Low complexity" evidence="10">
    <location>
        <begin position="76"/>
        <end position="96"/>
    </location>
</feature>
<dbReference type="InterPro" id="IPR011990">
    <property type="entry name" value="TPR-like_helical_dom_sf"/>
</dbReference>
<dbReference type="PROSITE" id="PS50005">
    <property type="entry name" value="TPR"/>
    <property type="match status" value="2"/>
</dbReference>
<proteinExistence type="predicted"/>
<feature type="repeat" description="TPR" evidence="8">
    <location>
        <begin position="330"/>
        <end position="363"/>
    </location>
</feature>
<evidence type="ECO:0000256" key="1">
    <source>
        <dbReference type="ARBA" id="ARBA00000971"/>
    </source>
</evidence>
<keyword evidence="3" id="KW-0677">Repeat</keyword>
<comment type="catalytic activity">
    <reaction evidence="1 7">
        <text>[protein]-peptidylproline (omega=180) = [protein]-peptidylproline (omega=0)</text>
        <dbReference type="Rhea" id="RHEA:16237"/>
        <dbReference type="Rhea" id="RHEA-COMP:10747"/>
        <dbReference type="Rhea" id="RHEA-COMP:10748"/>
        <dbReference type="ChEBI" id="CHEBI:83833"/>
        <dbReference type="ChEBI" id="CHEBI:83834"/>
        <dbReference type="EC" id="5.2.1.8"/>
    </reaction>
</comment>
<evidence type="ECO:0000259" key="11">
    <source>
        <dbReference type="PROSITE" id="PS50059"/>
    </source>
</evidence>
<evidence type="ECO:0000256" key="10">
    <source>
        <dbReference type="SAM" id="MobiDB-lite"/>
    </source>
</evidence>
<evidence type="ECO:0000256" key="9">
    <source>
        <dbReference type="SAM" id="Coils"/>
    </source>
</evidence>
<dbReference type="PANTHER" id="PTHR46512">
    <property type="entry name" value="PEPTIDYLPROLYL ISOMERASE"/>
    <property type="match status" value="1"/>
</dbReference>
<dbReference type="PANTHER" id="PTHR46512:SF9">
    <property type="entry name" value="PEPTIDYLPROLYL ISOMERASE"/>
    <property type="match status" value="1"/>
</dbReference>
<keyword evidence="13" id="KW-1185">Reference proteome</keyword>
<evidence type="ECO:0000256" key="2">
    <source>
        <dbReference type="ARBA" id="ARBA00013194"/>
    </source>
</evidence>
<dbReference type="PROSITE" id="PS50059">
    <property type="entry name" value="FKBP_PPIASE"/>
    <property type="match status" value="1"/>
</dbReference>
<dbReference type="FunFam" id="3.10.50.40:FF:000013">
    <property type="entry name" value="Peptidylprolyl isomerase"/>
    <property type="match status" value="1"/>
</dbReference>
<feature type="repeat" description="TPR" evidence="8">
    <location>
        <begin position="418"/>
        <end position="451"/>
    </location>
</feature>
<keyword evidence="6 7" id="KW-0413">Isomerase</keyword>
<dbReference type="InterPro" id="IPR050754">
    <property type="entry name" value="FKBP4/5/8-like"/>
</dbReference>
<keyword evidence="9" id="KW-0175">Coiled coil</keyword>
<dbReference type="Pfam" id="PF00254">
    <property type="entry name" value="FKBP_C"/>
    <property type="match status" value="1"/>
</dbReference>
<feature type="region of interest" description="Disordered" evidence="10">
    <location>
        <begin position="74"/>
        <end position="138"/>
    </location>
</feature>
<dbReference type="EC" id="5.2.1.8" evidence="2 7"/>
<keyword evidence="5 7" id="KW-0697">Rotamase</keyword>
<dbReference type="EMBL" id="CAJHNJ030000024">
    <property type="protein sequence ID" value="CAG9120782.1"/>
    <property type="molecule type" value="Genomic_DNA"/>
</dbReference>
<gene>
    <name evidence="12" type="ORF">PLXY2_LOCUS7250</name>
</gene>
<reference evidence="12" key="1">
    <citation type="submission" date="2020-11" db="EMBL/GenBank/DDBJ databases">
        <authorList>
            <person name="Whiteford S."/>
        </authorList>
    </citation>
    <scope>NUCLEOTIDE SEQUENCE</scope>
</reference>
<evidence type="ECO:0000313" key="12">
    <source>
        <dbReference type="EMBL" id="CAG9120782.1"/>
    </source>
</evidence>
<evidence type="ECO:0000256" key="7">
    <source>
        <dbReference type="PROSITE-ProRule" id="PRU00277"/>
    </source>
</evidence>
<feature type="compositionally biased region" description="Polar residues" evidence="10">
    <location>
        <begin position="97"/>
        <end position="138"/>
    </location>
</feature>
<protein>
    <recommendedName>
        <fullName evidence="2 7">peptidylprolyl isomerase</fullName>
        <ecNumber evidence="2 7">5.2.1.8</ecNumber>
    </recommendedName>
</protein>
<evidence type="ECO:0000256" key="4">
    <source>
        <dbReference type="ARBA" id="ARBA00022803"/>
    </source>
</evidence>
<dbReference type="Gene3D" id="1.25.40.10">
    <property type="entry name" value="Tetratricopeptide repeat domain"/>
    <property type="match status" value="1"/>
</dbReference>
<feature type="region of interest" description="Disordered" evidence="10">
    <location>
        <begin position="509"/>
        <end position="531"/>
    </location>
</feature>
<dbReference type="InterPro" id="IPR019734">
    <property type="entry name" value="TPR_rpt"/>
</dbReference>
<evidence type="ECO:0000256" key="8">
    <source>
        <dbReference type="PROSITE-ProRule" id="PRU00339"/>
    </source>
</evidence>
<dbReference type="GO" id="GO:0003755">
    <property type="term" value="F:peptidyl-prolyl cis-trans isomerase activity"/>
    <property type="evidence" value="ECO:0007669"/>
    <property type="project" value="UniProtKB-KW"/>
</dbReference>
<accession>A0A8S4F1W3</accession>
<dbReference type="SUPFAM" id="SSF48452">
    <property type="entry name" value="TPR-like"/>
    <property type="match status" value="1"/>
</dbReference>
<dbReference type="AlphaFoldDB" id="A0A8S4F1W3"/>
<dbReference type="SMART" id="SM00028">
    <property type="entry name" value="TPR"/>
    <property type="match status" value="2"/>
</dbReference>
<evidence type="ECO:0000256" key="5">
    <source>
        <dbReference type="ARBA" id="ARBA00023110"/>
    </source>
</evidence>